<organism evidence="1 2">
    <name type="scientific">Planctomyces bekefii</name>
    <dbReference type="NCBI Taxonomy" id="1653850"/>
    <lineage>
        <taxon>Bacteria</taxon>
        <taxon>Pseudomonadati</taxon>
        <taxon>Planctomycetota</taxon>
        <taxon>Planctomycetia</taxon>
        <taxon>Planctomycetales</taxon>
        <taxon>Planctomycetaceae</taxon>
        <taxon>Planctomyces</taxon>
    </lineage>
</organism>
<feature type="non-terminal residue" evidence="1">
    <location>
        <position position="93"/>
    </location>
</feature>
<gene>
    <name evidence="1" type="ORF">E3A20_08080</name>
</gene>
<accession>A0A5C6MB55</accession>
<dbReference type="EMBL" id="SRHE01000117">
    <property type="protein sequence ID" value="TWW10071.1"/>
    <property type="molecule type" value="Genomic_DNA"/>
</dbReference>
<comment type="caution">
    <text evidence="1">The sequence shown here is derived from an EMBL/GenBank/DDBJ whole genome shotgun (WGS) entry which is preliminary data.</text>
</comment>
<evidence type="ECO:0000313" key="1">
    <source>
        <dbReference type="EMBL" id="TWW10071.1"/>
    </source>
</evidence>
<dbReference type="Proteomes" id="UP000321083">
    <property type="component" value="Unassembled WGS sequence"/>
</dbReference>
<dbReference type="AlphaFoldDB" id="A0A5C6MB55"/>
<name>A0A5C6MB55_9PLAN</name>
<sequence>MNMAIANLGTDKQSLKDRLIAGLSLPKTLAEIRPASNSSSFVRGQLAHIINWARQNSGDLWNLHKELGIEPRVYKKNSGLEYQKADPRRIVLS</sequence>
<evidence type="ECO:0000313" key="2">
    <source>
        <dbReference type="Proteomes" id="UP000321083"/>
    </source>
</evidence>
<protein>
    <submittedName>
        <fullName evidence="1">Uncharacterized protein</fullName>
    </submittedName>
</protein>
<reference evidence="1 2" key="1">
    <citation type="submission" date="2019-08" db="EMBL/GenBank/DDBJ databases">
        <title>100 year-old enigma solved: identification of Planctomyces bekefii, the type genus and species of the phylum Planctomycetes.</title>
        <authorList>
            <person name="Svetlana D.N."/>
            <person name="Overmann J."/>
        </authorList>
    </citation>
    <scope>NUCLEOTIDE SEQUENCE [LARGE SCALE GENOMIC DNA]</scope>
    <source>
        <strain evidence="1">Phe10_nw2017</strain>
    </source>
</reference>
<keyword evidence="2" id="KW-1185">Reference proteome</keyword>
<proteinExistence type="predicted"/>
<reference evidence="1 2" key="2">
    <citation type="submission" date="2019-08" db="EMBL/GenBank/DDBJ databases">
        <authorList>
            <person name="Henke P."/>
        </authorList>
    </citation>
    <scope>NUCLEOTIDE SEQUENCE [LARGE SCALE GENOMIC DNA]</scope>
    <source>
        <strain evidence="1">Phe10_nw2017</strain>
    </source>
</reference>